<dbReference type="InterPro" id="IPR003497">
    <property type="entry name" value="BRO_N_domain"/>
</dbReference>
<gene>
    <name evidence="3" type="primary">dinD</name>
    <name evidence="2" type="ORF">KSX14_03745</name>
    <name evidence="3" type="ORF">PL594_14160</name>
    <name evidence="4" type="ORF">RVY68_04045</name>
</gene>
<organism evidence="3 5">
    <name type="scientific">Phocaeicola vulgatus</name>
    <name type="common">Bacteroides vulgatus</name>
    <dbReference type="NCBI Taxonomy" id="821"/>
    <lineage>
        <taxon>Bacteria</taxon>
        <taxon>Pseudomonadati</taxon>
        <taxon>Bacteroidota</taxon>
        <taxon>Bacteroidia</taxon>
        <taxon>Bacteroidales</taxon>
        <taxon>Bacteroidaceae</taxon>
        <taxon>Phocaeicola</taxon>
    </lineage>
</organism>
<protein>
    <submittedName>
        <fullName evidence="3">DNA damage-inducible protein D</fullName>
    </submittedName>
</protein>
<evidence type="ECO:0000259" key="1">
    <source>
        <dbReference type="Pfam" id="PF02498"/>
    </source>
</evidence>
<proteinExistence type="predicted"/>
<dbReference type="Proteomes" id="UP001181258">
    <property type="component" value="Unassembled WGS sequence"/>
</dbReference>
<dbReference type="Proteomes" id="UP001210999">
    <property type="component" value="Unassembled WGS sequence"/>
</dbReference>
<dbReference type="RefSeq" id="WP_115648992.1">
    <property type="nucleotide sequence ID" value="NZ_BAABYE010000001.1"/>
</dbReference>
<reference evidence="3" key="2">
    <citation type="submission" date="2023-01" db="EMBL/GenBank/DDBJ databases">
        <title>Human gut microbiome strain richness.</title>
        <authorList>
            <person name="Chen-Liaw A."/>
        </authorList>
    </citation>
    <scope>NUCLEOTIDE SEQUENCE</scope>
    <source>
        <strain evidence="3">H9_m1001271B151109d0_201107</strain>
    </source>
</reference>
<reference evidence="4" key="3">
    <citation type="submission" date="2023-10" db="EMBL/GenBank/DDBJ databases">
        <title>Genome of potential pathogenic bacteria in Crohn's disease.</title>
        <authorList>
            <person name="Rodriguez-Palacios A."/>
        </authorList>
    </citation>
    <scope>NUCLEOTIDE SEQUENCE</scope>
    <source>
        <strain evidence="4">CavFT-hAR107</strain>
    </source>
</reference>
<dbReference type="EMBL" id="JAWDHD010000005">
    <property type="protein sequence ID" value="MDU0247878.1"/>
    <property type="molecule type" value="Genomic_DNA"/>
</dbReference>
<evidence type="ECO:0000313" key="3">
    <source>
        <dbReference type="EMBL" id="MDB0852644.1"/>
    </source>
</evidence>
<dbReference type="AlphaFoldDB" id="A0A395VIG6"/>
<dbReference type="EMBL" id="JAQKEI010000018">
    <property type="protein sequence ID" value="MDB0852644.1"/>
    <property type="molecule type" value="Genomic_DNA"/>
</dbReference>
<dbReference type="Proteomes" id="UP000758576">
    <property type="component" value="Unassembled WGS sequence"/>
</dbReference>
<dbReference type="NCBIfam" id="NF008573">
    <property type="entry name" value="PRK11525.1"/>
    <property type="match status" value="1"/>
</dbReference>
<accession>A0A395VIG6</accession>
<reference evidence="2" key="1">
    <citation type="submission" date="2021-06" db="EMBL/GenBank/DDBJ databases">
        <title>Collection of gut derived symbiotic bacterial strains cultured from healthy donors.</title>
        <authorList>
            <person name="Lin H."/>
            <person name="Littmann E."/>
            <person name="Pamer E.G."/>
        </authorList>
    </citation>
    <scope>NUCLEOTIDE SEQUENCE</scope>
    <source>
        <strain evidence="2">MSK.19.85</strain>
    </source>
</reference>
<feature type="domain" description="Bro-N" evidence="1">
    <location>
        <begin position="7"/>
        <end position="94"/>
    </location>
</feature>
<sequence length="258" mass="29184">MVCDYHGVKCWSVRELYSLLGYTQWRNFETIINKAKAACTNAGEDVAYHFADVSKMVSVGSGVEREIDDIYLTRYACYLTAQNGDARKPAIAFAQNYFAVQTRRAELVEQRLLDYERVQARTELAETEKLLSGVLYERGVDSKGFAIIRSKGDKALFCLDTALLKRKLGAPDSRLLADFLPTISIKAKDFAAEMASINVQQKDLYGQSSIEKEHIENNTAVRNMMVSRGIYPEQLSAGEDLKKVERRLKSEEKKITKK</sequence>
<dbReference type="Pfam" id="PF02498">
    <property type="entry name" value="Bro-N"/>
    <property type="match status" value="1"/>
</dbReference>
<evidence type="ECO:0000313" key="4">
    <source>
        <dbReference type="EMBL" id="MDU0247878.1"/>
    </source>
</evidence>
<evidence type="ECO:0000313" key="2">
    <source>
        <dbReference type="EMBL" id="MBV3487754.1"/>
    </source>
</evidence>
<dbReference type="EMBL" id="JAHOGA010000005">
    <property type="protein sequence ID" value="MBV3487754.1"/>
    <property type="molecule type" value="Genomic_DNA"/>
</dbReference>
<name>A0A395VIG6_PHOVU</name>
<comment type="caution">
    <text evidence="3">The sequence shown here is derived from an EMBL/GenBank/DDBJ whole genome shotgun (WGS) entry which is preliminary data.</text>
</comment>
<evidence type="ECO:0000313" key="5">
    <source>
        <dbReference type="Proteomes" id="UP001210999"/>
    </source>
</evidence>